<dbReference type="GO" id="GO:0004034">
    <property type="term" value="F:aldose 1-epimerase activity"/>
    <property type="evidence" value="ECO:0007669"/>
    <property type="project" value="TreeGrafter"/>
</dbReference>
<dbReference type="PANTHER" id="PTHR10091:SF0">
    <property type="entry name" value="GALACTOSE MUTAROTASE"/>
    <property type="match status" value="1"/>
</dbReference>
<dbReference type="GO" id="GO:0006006">
    <property type="term" value="P:glucose metabolic process"/>
    <property type="evidence" value="ECO:0007669"/>
    <property type="project" value="TreeGrafter"/>
</dbReference>
<dbReference type="Proteomes" id="UP000076842">
    <property type="component" value="Unassembled WGS sequence"/>
</dbReference>
<proteinExistence type="predicted"/>
<dbReference type="InParanoid" id="A0A165EA21"/>
<protein>
    <submittedName>
        <fullName evidence="1">Galactose mutarotase-like protein</fullName>
    </submittedName>
</protein>
<dbReference type="AlphaFoldDB" id="A0A165EA21"/>
<dbReference type="GO" id="GO:0030246">
    <property type="term" value="F:carbohydrate binding"/>
    <property type="evidence" value="ECO:0007669"/>
    <property type="project" value="InterPro"/>
</dbReference>
<dbReference type="OrthoDB" id="274691at2759"/>
<keyword evidence="2" id="KW-1185">Reference proteome</keyword>
<dbReference type="STRING" id="1353952.A0A165EA21"/>
<evidence type="ECO:0000313" key="1">
    <source>
        <dbReference type="EMBL" id="KZT54425.1"/>
    </source>
</evidence>
<dbReference type="InterPro" id="IPR011013">
    <property type="entry name" value="Gal_mutarotase_sf_dom"/>
</dbReference>
<reference evidence="1 2" key="1">
    <citation type="journal article" date="2016" name="Mol. Biol. Evol.">
        <title>Comparative Genomics of Early-Diverging Mushroom-Forming Fungi Provides Insights into the Origins of Lignocellulose Decay Capabilities.</title>
        <authorList>
            <person name="Nagy L.G."/>
            <person name="Riley R."/>
            <person name="Tritt A."/>
            <person name="Adam C."/>
            <person name="Daum C."/>
            <person name="Floudas D."/>
            <person name="Sun H."/>
            <person name="Yadav J.S."/>
            <person name="Pangilinan J."/>
            <person name="Larsson K.H."/>
            <person name="Matsuura K."/>
            <person name="Barry K."/>
            <person name="Labutti K."/>
            <person name="Kuo R."/>
            <person name="Ohm R.A."/>
            <person name="Bhattacharya S.S."/>
            <person name="Shirouzu T."/>
            <person name="Yoshinaga Y."/>
            <person name="Martin F.M."/>
            <person name="Grigoriev I.V."/>
            <person name="Hibbett D.S."/>
        </authorList>
    </citation>
    <scope>NUCLEOTIDE SEQUENCE [LARGE SCALE GENOMIC DNA]</scope>
    <source>
        <strain evidence="1 2">HHB12733</strain>
    </source>
</reference>
<dbReference type="Pfam" id="PF01263">
    <property type="entry name" value="Aldose_epim"/>
    <property type="match status" value="1"/>
</dbReference>
<name>A0A165EA21_9BASI</name>
<organism evidence="1 2">
    <name type="scientific">Calocera cornea HHB12733</name>
    <dbReference type="NCBI Taxonomy" id="1353952"/>
    <lineage>
        <taxon>Eukaryota</taxon>
        <taxon>Fungi</taxon>
        <taxon>Dikarya</taxon>
        <taxon>Basidiomycota</taxon>
        <taxon>Agaricomycotina</taxon>
        <taxon>Dacrymycetes</taxon>
        <taxon>Dacrymycetales</taxon>
        <taxon>Dacrymycetaceae</taxon>
        <taxon>Calocera</taxon>
    </lineage>
</organism>
<dbReference type="SUPFAM" id="SSF74650">
    <property type="entry name" value="Galactose mutarotase-like"/>
    <property type="match status" value="1"/>
</dbReference>
<dbReference type="PANTHER" id="PTHR10091">
    <property type="entry name" value="ALDOSE-1-EPIMERASE"/>
    <property type="match status" value="1"/>
</dbReference>
<accession>A0A165EA21</accession>
<dbReference type="InterPro" id="IPR014718">
    <property type="entry name" value="GH-type_carb-bd"/>
</dbReference>
<dbReference type="GO" id="GO:0033499">
    <property type="term" value="P:galactose catabolic process via UDP-galactose, Leloir pathway"/>
    <property type="evidence" value="ECO:0007669"/>
    <property type="project" value="TreeGrafter"/>
</dbReference>
<dbReference type="InterPro" id="IPR008183">
    <property type="entry name" value="Aldose_1/G6P_1-epimerase"/>
</dbReference>
<dbReference type="Gene3D" id="2.70.98.10">
    <property type="match status" value="1"/>
</dbReference>
<sequence length="423" mass="46448">MADTPAITPVTLFTSGMAVPAIALEVLPYGLHVTKILLNANGRSNDVIISPYSNDELVRDRRMMNPIVGRYTNRLPVGVHEIVKGDTKATVSPVSNLSMVGLPHISIHGGKDGFDAKNWTRLSSQDTRNFSDSEKMLIGKLNGESVAIFSYLSKDGEEGFPGNLYTEVLFAVLPIPAEKIRDGEIELGSVVIVYRSRILPGGTAISPVNLTHHWGFNFSASVQRGTEPDANAHWVRVNASKRLELAPDTMPTGNIVDNKPDSDWDWKAGKKINDKPLERLDGYLFFDRPRTFVQPVHVSLQQWETDNLLAEVLDDSRESTDVPVEVYDEVSGVRAKFVTNQPGVQIYGGEGLRGAGTKKAIHGGQPVDGQGYTGRPGVFLEFHEPVNALFSKFGKEPGADTILSEGQIYNNYVKVAFSYKPEQ</sequence>
<gene>
    <name evidence="1" type="ORF">CALCODRAFT_485553</name>
</gene>
<dbReference type="EMBL" id="KV424014">
    <property type="protein sequence ID" value="KZT54425.1"/>
    <property type="molecule type" value="Genomic_DNA"/>
</dbReference>
<evidence type="ECO:0000313" key="2">
    <source>
        <dbReference type="Proteomes" id="UP000076842"/>
    </source>
</evidence>